<reference evidence="1 2" key="1">
    <citation type="submission" date="2020-02" db="EMBL/GenBank/DDBJ databases">
        <title>Comparative genomics of sulfur disproportionating microorganisms.</title>
        <authorList>
            <person name="Ward L.M."/>
            <person name="Bertran E."/>
            <person name="Johnston D.T."/>
        </authorList>
    </citation>
    <scope>NUCLEOTIDE SEQUENCE [LARGE SCALE GENOMIC DNA]</scope>
    <source>
        <strain evidence="1 2">DSM 3696</strain>
    </source>
</reference>
<sequence length="41" mass="4329">MDAGVSVGVSDSAKLYLRYSGQIFGRGSQTQAGAVGVRYEF</sequence>
<evidence type="ECO:0000313" key="2">
    <source>
        <dbReference type="Proteomes" id="UP000469724"/>
    </source>
</evidence>
<dbReference type="Proteomes" id="UP000469724">
    <property type="component" value="Unassembled WGS sequence"/>
</dbReference>
<protein>
    <submittedName>
        <fullName evidence="1">Autotransporter outer membrane beta-barrel domain-containing protein</fullName>
    </submittedName>
</protein>
<feature type="non-terminal residue" evidence="1">
    <location>
        <position position="1"/>
    </location>
</feature>
<evidence type="ECO:0000313" key="1">
    <source>
        <dbReference type="EMBL" id="NDY58430.1"/>
    </source>
</evidence>
<dbReference type="NCBIfam" id="TIGR01414">
    <property type="entry name" value="autotrans_barl"/>
    <property type="match status" value="1"/>
</dbReference>
<dbReference type="EMBL" id="JAAGRQ010000101">
    <property type="protein sequence ID" value="NDY58430.1"/>
    <property type="molecule type" value="Genomic_DNA"/>
</dbReference>
<name>A0A7K3NQE2_9BACT</name>
<dbReference type="InterPro" id="IPR006315">
    <property type="entry name" value="OM_autotransptr_brl_dom"/>
</dbReference>
<dbReference type="SUPFAM" id="SSF103515">
    <property type="entry name" value="Autotransporter"/>
    <property type="match status" value="1"/>
</dbReference>
<keyword evidence="2" id="KW-1185">Reference proteome</keyword>
<dbReference type="Gene3D" id="2.40.128.130">
    <property type="entry name" value="Autotransporter beta-domain"/>
    <property type="match status" value="1"/>
</dbReference>
<dbReference type="AlphaFoldDB" id="A0A7K3NQE2"/>
<dbReference type="RefSeq" id="WP_163303503.1">
    <property type="nucleotide sequence ID" value="NZ_JAAGRQ010000101.1"/>
</dbReference>
<dbReference type="GO" id="GO:0019867">
    <property type="term" value="C:outer membrane"/>
    <property type="evidence" value="ECO:0007669"/>
    <property type="project" value="InterPro"/>
</dbReference>
<accession>A0A7K3NQE2</accession>
<comment type="caution">
    <text evidence="1">The sequence shown here is derived from an EMBL/GenBank/DDBJ whole genome shotgun (WGS) entry which is preliminary data.</text>
</comment>
<organism evidence="1 2">
    <name type="scientific">Desulfolutivibrio sulfodismutans</name>
    <dbReference type="NCBI Taxonomy" id="63561"/>
    <lineage>
        <taxon>Bacteria</taxon>
        <taxon>Pseudomonadati</taxon>
        <taxon>Thermodesulfobacteriota</taxon>
        <taxon>Desulfovibrionia</taxon>
        <taxon>Desulfovibrionales</taxon>
        <taxon>Desulfovibrionaceae</taxon>
        <taxon>Desulfolutivibrio</taxon>
    </lineage>
</organism>
<dbReference type="InterPro" id="IPR036709">
    <property type="entry name" value="Autotransporte_beta_dom_sf"/>
</dbReference>
<gene>
    <name evidence="1" type="ORF">G3N56_16985</name>
</gene>
<proteinExistence type="predicted"/>